<feature type="region of interest" description="Disordered" evidence="1">
    <location>
        <begin position="254"/>
        <end position="277"/>
    </location>
</feature>
<dbReference type="HOGENOM" id="CLU_055327_0_0_1"/>
<dbReference type="Proteomes" id="UP000027195">
    <property type="component" value="Unassembled WGS sequence"/>
</dbReference>
<dbReference type="Pfam" id="PF17667">
    <property type="entry name" value="Pkinase_fungal"/>
    <property type="match status" value="1"/>
</dbReference>
<evidence type="ECO:0000259" key="2">
    <source>
        <dbReference type="Pfam" id="PF17667"/>
    </source>
</evidence>
<feature type="domain" description="Fungal-type protein kinase" evidence="2">
    <location>
        <begin position="154"/>
        <end position="364"/>
    </location>
</feature>
<dbReference type="AlphaFoldDB" id="A0A067M3J8"/>
<sequence length="488" mass="54972">MARPDPSIKYLNCLIYAGAVHVLQKENSQRNRPGPLVGAIHPSGKNPIIQILCLGRRRFISLAQKISGNIGRYCIKDIHHDISRSYQEGHFLSKVQANKSTHGLARGAACGYPALSERGLIETTHCVPDLIRQKPRLLHSSELLLNCELVDGFLCIAYDCISAQPSLLKRGILHRDISVNSILINLDGAASDDRTSGRYPDTKNINQALVFERHPPKIQARCLLTDLENRDGIGVMEGDTNMLAALLDGSVEGVRDNKDSHDARPSEPSPDDSTQRTGIPVFIAISAARNRHSDRRYRLMYEPMPHLHGGALAKYEKLYGQRTYDRYSDKFLALHLPAPPKPFPALVQRPYHDAESIFWVMAWFLARALPSNADPQSTTDFRAFCRSMSTHQIQWGGLDMRIGLRALPADEWRRVLHPDLQFLSQMVSTIDHYLFPEWGHRSVADEHADHVYEAMQRALFAELFEMDVSGETVPLSGRRPFHRTVSIK</sequence>
<dbReference type="InParanoid" id="A0A067M3J8"/>
<accession>A0A067M3J8</accession>
<protein>
    <recommendedName>
        <fullName evidence="2">Fungal-type protein kinase domain-containing protein</fullName>
    </recommendedName>
</protein>
<proteinExistence type="predicted"/>
<evidence type="ECO:0000313" key="3">
    <source>
        <dbReference type="EMBL" id="KDQ06442.1"/>
    </source>
</evidence>
<reference evidence="4" key="1">
    <citation type="journal article" date="2014" name="Proc. Natl. Acad. Sci. U.S.A.">
        <title>Extensive sampling of basidiomycete genomes demonstrates inadequacy of the white-rot/brown-rot paradigm for wood decay fungi.</title>
        <authorList>
            <person name="Riley R."/>
            <person name="Salamov A.A."/>
            <person name="Brown D.W."/>
            <person name="Nagy L.G."/>
            <person name="Floudas D."/>
            <person name="Held B.W."/>
            <person name="Levasseur A."/>
            <person name="Lombard V."/>
            <person name="Morin E."/>
            <person name="Otillar R."/>
            <person name="Lindquist E.A."/>
            <person name="Sun H."/>
            <person name="LaButti K.M."/>
            <person name="Schmutz J."/>
            <person name="Jabbour D."/>
            <person name="Luo H."/>
            <person name="Baker S.E."/>
            <person name="Pisabarro A.G."/>
            <person name="Walton J.D."/>
            <person name="Blanchette R.A."/>
            <person name="Henrissat B."/>
            <person name="Martin F."/>
            <person name="Cullen D."/>
            <person name="Hibbett D.S."/>
            <person name="Grigoriev I.V."/>
        </authorList>
    </citation>
    <scope>NUCLEOTIDE SEQUENCE [LARGE SCALE GENOMIC DNA]</scope>
    <source>
        <strain evidence="4">FD-172 SS1</strain>
    </source>
</reference>
<dbReference type="OrthoDB" id="5569250at2759"/>
<evidence type="ECO:0000256" key="1">
    <source>
        <dbReference type="SAM" id="MobiDB-lite"/>
    </source>
</evidence>
<evidence type="ECO:0000313" key="4">
    <source>
        <dbReference type="Proteomes" id="UP000027195"/>
    </source>
</evidence>
<gene>
    <name evidence="3" type="ORF">BOTBODRAFT_181597</name>
</gene>
<feature type="compositionally biased region" description="Basic and acidic residues" evidence="1">
    <location>
        <begin position="254"/>
        <end position="265"/>
    </location>
</feature>
<dbReference type="InterPro" id="IPR040976">
    <property type="entry name" value="Pkinase_fungal"/>
</dbReference>
<keyword evidence="4" id="KW-1185">Reference proteome</keyword>
<dbReference type="EMBL" id="KL198136">
    <property type="protein sequence ID" value="KDQ06442.1"/>
    <property type="molecule type" value="Genomic_DNA"/>
</dbReference>
<organism evidence="3 4">
    <name type="scientific">Botryobasidium botryosum (strain FD-172 SS1)</name>
    <dbReference type="NCBI Taxonomy" id="930990"/>
    <lineage>
        <taxon>Eukaryota</taxon>
        <taxon>Fungi</taxon>
        <taxon>Dikarya</taxon>
        <taxon>Basidiomycota</taxon>
        <taxon>Agaricomycotina</taxon>
        <taxon>Agaricomycetes</taxon>
        <taxon>Cantharellales</taxon>
        <taxon>Botryobasidiaceae</taxon>
        <taxon>Botryobasidium</taxon>
    </lineage>
</organism>
<name>A0A067M3J8_BOTB1</name>